<dbReference type="EMBL" id="KZ613747">
    <property type="protein sequence ID" value="PMD64994.1"/>
    <property type="molecule type" value="Genomic_DNA"/>
</dbReference>
<dbReference type="InterPro" id="IPR029058">
    <property type="entry name" value="AB_hydrolase_fold"/>
</dbReference>
<feature type="domain" description="Dienelactone hydrolase" evidence="1">
    <location>
        <begin position="90"/>
        <end position="208"/>
    </location>
</feature>
<dbReference type="PANTHER" id="PTHR17630:SF44">
    <property type="entry name" value="PROTEIN AIM2"/>
    <property type="match status" value="1"/>
</dbReference>
<sequence>MASLLPRECCTTGIEHDGTPNGTIENIENVPTYFAHPASPNGNAILIFSDVFGPIYQNIQLMADDFAAQGYVTVVPDLFKGDPLSPEPFYTGKVKKLGYCFGAKHVVGNLKNDRLDAGYVAHPSFVTSDELSALSKPLFIGAAEIDTIFTSEKRSESEKILADLKAPYQINLYGAVSHGFALRGDLSIKEVKFAMDRAFEQAVTWFKYWL</sequence>
<dbReference type="PANTHER" id="PTHR17630">
    <property type="entry name" value="DIENELACTONE HYDROLASE"/>
    <property type="match status" value="1"/>
</dbReference>
<evidence type="ECO:0000259" key="1">
    <source>
        <dbReference type="Pfam" id="PF01738"/>
    </source>
</evidence>
<dbReference type="Gene3D" id="3.40.50.1820">
    <property type="entry name" value="alpha/beta hydrolase"/>
    <property type="match status" value="2"/>
</dbReference>
<feature type="domain" description="Dienelactone hydrolase" evidence="1">
    <location>
        <begin position="31"/>
        <end position="82"/>
    </location>
</feature>
<dbReference type="GeneID" id="36590623"/>
<keyword evidence="3" id="KW-1185">Reference proteome</keyword>
<accession>A0A2J6TPQ1</accession>
<reference evidence="2 3" key="1">
    <citation type="submission" date="2016-04" db="EMBL/GenBank/DDBJ databases">
        <title>A degradative enzymes factory behind the ericoid mycorrhizal symbiosis.</title>
        <authorList>
            <consortium name="DOE Joint Genome Institute"/>
            <person name="Martino E."/>
            <person name="Morin E."/>
            <person name="Grelet G."/>
            <person name="Kuo A."/>
            <person name="Kohler A."/>
            <person name="Daghino S."/>
            <person name="Barry K."/>
            <person name="Choi C."/>
            <person name="Cichocki N."/>
            <person name="Clum A."/>
            <person name="Copeland A."/>
            <person name="Hainaut M."/>
            <person name="Haridas S."/>
            <person name="Labutti K."/>
            <person name="Lindquist E."/>
            <person name="Lipzen A."/>
            <person name="Khouja H.-R."/>
            <person name="Murat C."/>
            <person name="Ohm R."/>
            <person name="Olson A."/>
            <person name="Spatafora J."/>
            <person name="Veneault-Fourrey C."/>
            <person name="Henrissat B."/>
            <person name="Grigoriev I."/>
            <person name="Martin F."/>
            <person name="Perotto S."/>
        </authorList>
    </citation>
    <scope>NUCLEOTIDE SEQUENCE [LARGE SCALE GENOMIC DNA]</scope>
    <source>
        <strain evidence="2 3">E</strain>
    </source>
</reference>
<dbReference type="InterPro" id="IPR002925">
    <property type="entry name" value="Dienelactn_hydro"/>
</dbReference>
<dbReference type="FunCoup" id="A0A2J6TPQ1">
    <property type="interactions" value="261"/>
</dbReference>
<dbReference type="AlphaFoldDB" id="A0A2J6TPQ1"/>
<dbReference type="RefSeq" id="XP_024741898.1">
    <property type="nucleotide sequence ID" value="XM_024882546.1"/>
</dbReference>
<protein>
    <submittedName>
        <fullName evidence="2">Dienelactone hydrolase family protein</fullName>
    </submittedName>
</protein>
<dbReference type="OrthoDB" id="17560at2759"/>
<keyword evidence="2" id="KW-0378">Hydrolase</keyword>
<dbReference type="SUPFAM" id="SSF53474">
    <property type="entry name" value="alpha/beta-Hydrolases"/>
    <property type="match status" value="1"/>
</dbReference>
<evidence type="ECO:0000313" key="3">
    <source>
        <dbReference type="Proteomes" id="UP000235371"/>
    </source>
</evidence>
<organism evidence="2 3">
    <name type="scientific">Hyaloscypha bicolor E</name>
    <dbReference type="NCBI Taxonomy" id="1095630"/>
    <lineage>
        <taxon>Eukaryota</taxon>
        <taxon>Fungi</taxon>
        <taxon>Dikarya</taxon>
        <taxon>Ascomycota</taxon>
        <taxon>Pezizomycotina</taxon>
        <taxon>Leotiomycetes</taxon>
        <taxon>Helotiales</taxon>
        <taxon>Hyaloscyphaceae</taxon>
        <taxon>Hyaloscypha</taxon>
        <taxon>Hyaloscypha bicolor</taxon>
    </lineage>
</organism>
<name>A0A2J6TPQ1_9HELO</name>
<dbReference type="GO" id="GO:0016787">
    <property type="term" value="F:hydrolase activity"/>
    <property type="evidence" value="ECO:0007669"/>
    <property type="project" value="UniProtKB-KW"/>
</dbReference>
<evidence type="ECO:0000313" key="2">
    <source>
        <dbReference type="EMBL" id="PMD64994.1"/>
    </source>
</evidence>
<gene>
    <name evidence="2" type="ORF">K444DRAFT_625610</name>
</gene>
<dbReference type="Pfam" id="PF01738">
    <property type="entry name" value="DLH"/>
    <property type="match status" value="2"/>
</dbReference>
<dbReference type="InParanoid" id="A0A2J6TPQ1"/>
<dbReference type="STRING" id="1095630.A0A2J6TPQ1"/>
<dbReference type="Proteomes" id="UP000235371">
    <property type="component" value="Unassembled WGS sequence"/>
</dbReference>
<proteinExistence type="predicted"/>